<protein>
    <recommendedName>
        <fullName evidence="3">ParB/Sulfiredoxin domain-containing protein</fullName>
    </recommendedName>
</protein>
<dbReference type="RefSeq" id="WP_187785431.1">
    <property type="nucleotide sequence ID" value="NZ_JACTVA010000029.1"/>
</dbReference>
<dbReference type="Proteomes" id="UP000626026">
    <property type="component" value="Unassembled WGS sequence"/>
</dbReference>
<gene>
    <name evidence="1" type="ORF">IBL26_15610</name>
</gene>
<keyword evidence="2" id="KW-1185">Reference proteome</keyword>
<comment type="caution">
    <text evidence="1">The sequence shown here is derived from an EMBL/GenBank/DDBJ whole genome shotgun (WGS) entry which is preliminary data.</text>
</comment>
<name>A0ABR7RPQ5_9PROT</name>
<proteinExistence type="predicted"/>
<accession>A0ABR7RPQ5</accession>
<sequence length="557" mass="60853">MADETNQSHTDLTPLSVSLRLTTISPVAARTLLSRVHPAAKRRDDAVQTYSSAMREGCWVLNGIPVVLSPGRVLLDGVQRLTACAETGIPLETFLAENVQESCYFSIDQHQRRTFANALKGLGYAHPQLLSHLLHQLARYEEGTLCEKAPPQMNSVRMLRILKANAGFREALNAVMGPPAPLPASVLSVLVFMGYQTNAALTERFLDALRRPSAYPPSEPGGMLAADLKRGRDSRTHTWDSTVMLALGIKALNAMIQGTEVRRLSWSSQATSQRPAEPFPSLIGYPGLAGLGLRPAACQADTSGISWRMEAIDAEAAARYLAQGRAGRPPVPAQVDALAEEIRQGSWQANGQPICFSGTGLLLNGQNRLLAVMAAGRPVEVAVIQGLPEEAVVTYDLTGRRDLPNTLQDGKFGDQPLATAMANLLWRFEHRHDGARHKRASVAEVRAILAQHPRLVELRGFARKMVEYGRSSVMGYGAYVIERDDPRLAAGFLHALSTGADLSAGHPILALRVTLQRMRRDNATQLEQLNALLAGWRRYKAHPSADRSQRDRHDHGL</sequence>
<dbReference type="EMBL" id="JACTVA010000029">
    <property type="protein sequence ID" value="MBC9208271.1"/>
    <property type="molecule type" value="Genomic_DNA"/>
</dbReference>
<evidence type="ECO:0008006" key="3">
    <source>
        <dbReference type="Google" id="ProtNLM"/>
    </source>
</evidence>
<evidence type="ECO:0000313" key="2">
    <source>
        <dbReference type="Proteomes" id="UP000626026"/>
    </source>
</evidence>
<evidence type="ECO:0000313" key="1">
    <source>
        <dbReference type="EMBL" id="MBC9208271.1"/>
    </source>
</evidence>
<organism evidence="1 2">
    <name type="scientific">Teichococcus aerophilus</name>
    <dbReference type="NCBI Taxonomy" id="1224513"/>
    <lineage>
        <taxon>Bacteria</taxon>
        <taxon>Pseudomonadati</taxon>
        <taxon>Pseudomonadota</taxon>
        <taxon>Alphaproteobacteria</taxon>
        <taxon>Acetobacterales</taxon>
        <taxon>Roseomonadaceae</taxon>
        <taxon>Roseomonas</taxon>
    </lineage>
</organism>
<reference evidence="1 2" key="1">
    <citation type="journal article" date="2013" name="Int. J. Syst. Evol. Microbiol.">
        <title>Roseomonas aerophila sp. nov., isolated from air.</title>
        <authorList>
            <person name="Kim S.J."/>
            <person name="Weon H.Y."/>
            <person name="Ahn J.H."/>
            <person name="Hong S.B."/>
            <person name="Seok S.J."/>
            <person name="Whang K.S."/>
            <person name="Kwon S.W."/>
        </authorList>
    </citation>
    <scope>NUCLEOTIDE SEQUENCE [LARGE SCALE GENOMIC DNA]</scope>
    <source>
        <strain evidence="1 2">NBRC 108923</strain>
    </source>
</reference>